<feature type="transmembrane region" description="Helical" evidence="4">
    <location>
        <begin position="12"/>
        <end position="34"/>
    </location>
</feature>
<gene>
    <name evidence="7" type="ORF">CBO05C_2397</name>
</gene>
<keyword evidence="1 3" id="KW-0807">Transducer</keyword>
<dbReference type="Proteomes" id="UP000054164">
    <property type="component" value="Unassembled WGS sequence"/>
</dbReference>
<dbReference type="GO" id="GO:0006935">
    <property type="term" value="P:chemotaxis"/>
    <property type="evidence" value="ECO:0007669"/>
    <property type="project" value="InterPro"/>
</dbReference>
<dbReference type="Gene3D" id="1.10.287.950">
    <property type="entry name" value="Methyl-accepting chemotaxis protein"/>
    <property type="match status" value="1"/>
</dbReference>
<dbReference type="Pfam" id="PF00015">
    <property type="entry name" value="MCPsignal"/>
    <property type="match status" value="1"/>
</dbReference>
<dbReference type="InterPro" id="IPR004090">
    <property type="entry name" value="Chemotax_Me-accpt_rcpt"/>
</dbReference>
<dbReference type="SMART" id="SM00304">
    <property type="entry name" value="HAMP"/>
    <property type="match status" value="1"/>
</dbReference>
<feature type="transmembrane region" description="Helical" evidence="4">
    <location>
        <begin position="196"/>
        <end position="218"/>
    </location>
</feature>
<evidence type="ECO:0000256" key="2">
    <source>
        <dbReference type="ARBA" id="ARBA00029447"/>
    </source>
</evidence>
<name>A0A0S6U316_CLOBO</name>
<comment type="similarity">
    <text evidence="2">Belongs to the methyl-accepting chemotaxis (MCP) protein family.</text>
</comment>
<keyword evidence="4" id="KW-0812">Transmembrane</keyword>
<dbReference type="CDD" id="cd06225">
    <property type="entry name" value="HAMP"/>
    <property type="match status" value="1"/>
</dbReference>
<reference evidence="7" key="1">
    <citation type="submission" date="2013-10" db="EMBL/GenBank/DDBJ databases">
        <title>Draft genome sequence of Clostridium botulinum type B strain Osaka05.</title>
        <authorList>
            <person name="Sakaguchi Y."/>
            <person name="Hosomi K."/>
            <person name="Uchiyama J."/>
            <person name="Ogura Y."/>
            <person name="Sakaguchi M."/>
            <person name="Kohda T."/>
            <person name="Mukamoto M."/>
            <person name="Misawa N."/>
            <person name="Matsuzaki S."/>
            <person name="Hayashi T."/>
            <person name="Kozaki S."/>
        </authorList>
    </citation>
    <scope>NUCLEOTIDE SEQUENCE</scope>
    <source>
        <strain evidence="7">Osaka05</strain>
    </source>
</reference>
<evidence type="ECO:0000256" key="3">
    <source>
        <dbReference type="PROSITE-ProRule" id="PRU00284"/>
    </source>
</evidence>
<feature type="domain" description="HAMP" evidence="6">
    <location>
        <begin position="219"/>
        <end position="273"/>
    </location>
</feature>
<dbReference type="PROSITE" id="PS50111">
    <property type="entry name" value="CHEMOTAXIS_TRANSDUC_2"/>
    <property type="match status" value="1"/>
</dbReference>
<protein>
    <submittedName>
        <fullName evidence="7">Methyl-accepting chemotaxis protein</fullName>
    </submittedName>
</protein>
<dbReference type="GO" id="GO:0007165">
    <property type="term" value="P:signal transduction"/>
    <property type="evidence" value="ECO:0007669"/>
    <property type="project" value="UniProtKB-KW"/>
</dbReference>
<dbReference type="SUPFAM" id="SSF58104">
    <property type="entry name" value="Methyl-accepting chemotaxis protein (MCP) signaling domain"/>
    <property type="match status" value="1"/>
</dbReference>
<dbReference type="EMBL" id="DF384213">
    <property type="protein sequence ID" value="GAE02707.1"/>
    <property type="molecule type" value="Genomic_DNA"/>
</dbReference>
<dbReference type="HOGENOM" id="CLU_000445_107_27_9"/>
<accession>A0A0S6U316</accession>
<dbReference type="AlphaFoldDB" id="A0A0S6U316"/>
<organism evidence="7">
    <name type="scientific">Clostridium botulinum B str. Osaka05</name>
    <dbReference type="NCBI Taxonomy" id="1407017"/>
    <lineage>
        <taxon>Bacteria</taxon>
        <taxon>Bacillati</taxon>
        <taxon>Bacillota</taxon>
        <taxon>Clostridia</taxon>
        <taxon>Eubacteriales</taxon>
        <taxon>Clostridiaceae</taxon>
        <taxon>Clostridium</taxon>
    </lineage>
</organism>
<keyword evidence="4" id="KW-0472">Membrane</keyword>
<evidence type="ECO:0000259" key="5">
    <source>
        <dbReference type="PROSITE" id="PS50111"/>
    </source>
</evidence>
<dbReference type="PRINTS" id="PR00260">
    <property type="entry name" value="CHEMTRNSDUCR"/>
</dbReference>
<evidence type="ECO:0000259" key="6">
    <source>
        <dbReference type="PROSITE" id="PS50885"/>
    </source>
</evidence>
<evidence type="ECO:0000256" key="4">
    <source>
        <dbReference type="SAM" id="Phobius"/>
    </source>
</evidence>
<dbReference type="SMART" id="SM00283">
    <property type="entry name" value="MA"/>
    <property type="match status" value="1"/>
</dbReference>
<dbReference type="InterPro" id="IPR003660">
    <property type="entry name" value="HAMP_dom"/>
</dbReference>
<dbReference type="Pfam" id="PF00672">
    <property type="entry name" value="HAMP"/>
    <property type="match status" value="1"/>
</dbReference>
<dbReference type="PROSITE" id="PS50885">
    <property type="entry name" value="HAMP"/>
    <property type="match status" value="1"/>
</dbReference>
<dbReference type="GO" id="GO:0004888">
    <property type="term" value="F:transmembrane signaling receptor activity"/>
    <property type="evidence" value="ECO:0007669"/>
    <property type="project" value="InterPro"/>
</dbReference>
<evidence type="ECO:0000256" key="1">
    <source>
        <dbReference type="ARBA" id="ARBA00023224"/>
    </source>
</evidence>
<keyword evidence="4" id="KW-1133">Transmembrane helix</keyword>
<dbReference type="InterPro" id="IPR004089">
    <property type="entry name" value="MCPsignal_dom"/>
</dbReference>
<dbReference type="RefSeq" id="WP_030035484.1">
    <property type="nucleotide sequence ID" value="NZ_DF384213.1"/>
</dbReference>
<sequence length="579" mass="64224">MLKNLKIKTTFYILLAIMIMSMIIIGTFCLNSLYSINKQIHTNINSEIIRTKSIDTARSAQVHFKKQVQEWKNLLIRGNDPNKFQKYLSGFNDEEKATHKDLLSLKDLMKQQGLDTSKVDEAIKTHEELGGKYKEALKSYDWKNSNSLHVVDTLVNGIDRAPTDNIDAIVQQIQDYSTETLKYVQDSSEKKFKKELTLAIIAITLITAICLILTITFVKKIINSINILKDKISDLAEKDGDLTVKLPIIGKDELGLVSEKFNIFIDKLRENITNAANCTFLLTDGCNTLTESTSDVNTSMDQITCTVSEIAKGNQQVANEIVSACSNLDEISKHANTTAKDMTEIIKQYEETNESINIGKDALLEQHSHMDEINIIINNVLVAAKTLEEKSNSVNTIVSTIGSIAEQTNLLALNAAIEAARAGEGGKGFAVVAEEVRKLAESSALSTKEVYSNVQAMQDAVKQTIIHINDANDRLEKQEYIVNKTDTSFNEILEQISSIMDHTKQAGERMNEVTDQVGSLNSSIQNISSIAEETAASTEEALASTEEQSSSIDNVNKLAFEFNKLANDLKGVVNSFKYE</sequence>
<evidence type="ECO:0000313" key="7">
    <source>
        <dbReference type="EMBL" id="GAE02707.1"/>
    </source>
</evidence>
<dbReference type="PANTHER" id="PTHR32089">
    <property type="entry name" value="METHYL-ACCEPTING CHEMOTAXIS PROTEIN MCPB"/>
    <property type="match status" value="1"/>
</dbReference>
<dbReference type="PANTHER" id="PTHR32089:SF112">
    <property type="entry name" value="LYSOZYME-LIKE PROTEIN-RELATED"/>
    <property type="match status" value="1"/>
</dbReference>
<proteinExistence type="inferred from homology"/>
<feature type="domain" description="Methyl-accepting transducer" evidence="5">
    <location>
        <begin position="292"/>
        <end position="549"/>
    </location>
</feature>
<dbReference type="GO" id="GO:0016020">
    <property type="term" value="C:membrane"/>
    <property type="evidence" value="ECO:0007669"/>
    <property type="project" value="InterPro"/>
</dbReference>